<protein>
    <submittedName>
        <fullName evidence="5">Phosphate ABC transporter substrate-binding protein (PhoT family)</fullName>
    </submittedName>
</protein>
<dbReference type="InterPro" id="IPR050811">
    <property type="entry name" value="Phosphate_ABC_transporter"/>
</dbReference>
<evidence type="ECO:0000256" key="2">
    <source>
        <dbReference type="PROSITE-ProRule" id="PRU00473"/>
    </source>
</evidence>
<dbReference type="PANTHER" id="PTHR30570">
    <property type="entry name" value="PERIPLASMIC PHOSPHATE BINDING COMPONENT OF PHOSPHATE ABC TRANSPORTER"/>
    <property type="match status" value="1"/>
</dbReference>
<comment type="caution">
    <text evidence="5">The sequence shown here is derived from an EMBL/GenBank/DDBJ whole genome shotgun (WGS) entry which is preliminary data.</text>
</comment>
<dbReference type="CDD" id="cd07185">
    <property type="entry name" value="OmpA_C-like"/>
    <property type="match status" value="1"/>
</dbReference>
<dbReference type="Gene3D" id="3.30.1330.60">
    <property type="entry name" value="OmpA-like domain"/>
    <property type="match status" value="1"/>
</dbReference>
<dbReference type="InterPro" id="IPR036737">
    <property type="entry name" value="OmpA-like_sf"/>
</dbReference>
<accession>A0A4R2KLJ9</accession>
<sequence>MRFFGCAVVLAALCHSFCPSPARAQDVTLTSRDGSVEISGTLIGFDGEFYRVDTIYGPLTLDGQGVVCTGPGCPDMEAHVARFRLSGAPALGEVLIPALIEAYAVQRGLAVTRDRAGTDTSLVLTDSDAGYAVAEIAVGVGSTEEGFADLLADAADIVMAAREPRPEELRRLVEAGYGDLSDPARRLVVALDAIVPVVAPGQPVQALAIDDLIGIVTGKIVDWAALGGPDAPVSVHLLDRQNGMQQAVVLRLLSGAPPAPSARRHKGTAALAQAVARDPLGIGLTRLSALGAAQQVPLIGGCGMRLVATRQSVKTEDYPFVAPLFLYTPARRLPLFAREFLDWLDTPAAQLVIRRAGFVDQLADTIPFGRQGDRLGQAIATAGPEVPLSELQRLVAVLSGAERLTSTFRFREGGSAELDAQSYGNVGALARAVEAGRFDGRELIFAGFSDGEGPAEANRRLARTRAEAVRDAVRAVATAADPSRVKLRVEAFGEALPIACDQSAWGGIINRRVEVWLR</sequence>
<gene>
    <name evidence="5" type="ORF">EV655_102247</name>
</gene>
<dbReference type="GO" id="GO:0016020">
    <property type="term" value="C:membrane"/>
    <property type="evidence" value="ECO:0007669"/>
    <property type="project" value="UniProtKB-UniRule"/>
</dbReference>
<reference evidence="5 6" key="1">
    <citation type="submission" date="2019-03" db="EMBL/GenBank/DDBJ databases">
        <title>Genomic Encyclopedia of Type Strains, Phase IV (KMG-IV): sequencing the most valuable type-strain genomes for metagenomic binning, comparative biology and taxonomic classification.</title>
        <authorList>
            <person name="Goeker M."/>
        </authorList>
    </citation>
    <scope>NUCLEOTIDE SEQUENCE [LARGE SCALE GENOMIC DNA]</scope>
    <source>
        <strain evidence="5 6">DSM 4868</strain>
    </source>
</reference>
<dbReference type="PANTHER" id="PTHR30570:SF1">
    <property type="entry name" value="PHOSPHATE-BINDING PROTEIN PSTS"/>
    <property type="match status" value="1"/>
</dbReference>
<dbReference type="Gene3D" id="3.40.190.10">
    <property type="entry name" value="Periplasmic binding protein-like II"/>
    <property type="match status" value="2"/>
</dbReference>
<keyword evidence="2" id="KW-0472">Membrane</keyword>
<proteinExistence type="predicted"/>
<dbReference type="SUPFAM" id="SSF103088">
    <property type="entry name" value="OmpA-like"/>
    <property type="match status" value="1"/>
</dbReference>
<evidence type="ECO:0000256" key="1">
    <source>
        <dbReference type="ARBA" id="ARBA00022729"/>
    </source>
</evidence>
<feature type="chain" id="PRO_5020198141" evidence="3">
    <location>
        <begin position="25"/>
        <end position="518"/>
    </location>
</feature>
<dbReference type="InterPro" id="IPR006665">
    <property type="entry name" value="OmpA-like"/>
</dbReference>
<feature type="signal peptide" evidence="3">
    <location>
        <begin position="1"/>
        <end position="24"/>
    </location>
</feature>
<dbReference type="AlphaFoldDB" id="A0A4R2KLJ9"/>
<dbReference type="SUPFAM" id="SSF53850">
    <property type="entry name" value="Periplasmic binding protein-like II"/>
    <property type="match status" value="1"/>
</dbReference>
<evidence type="ECO:0000256" key="3">
    <source>
        <dbReference type="SAM" id="SignalP"/>
    </source>
</evidence>
<organism evidence="5 6">
    <name type="scientific">Rhodovulum euryhalinum</name>
    <dbReference type="NCBI Taxonomy" id="35805"/>
    <lineage>
        <taxon>Bacteria</taxon>
        <taxon>Pseudomonadati</taxon>
        <taxon>Pseudomonadota</taxon>
        <taxon>Alphaproteobacteria</taxon>
        <taxon>Rhodobacterales</taxon>
        <taxon>Paracoccaceae</taxon>
        <taxon>Rhodovulum</taxon>
    </lineage>
</organism>
<keyword evidence="1 3" id="KW-0732">Signal</keyword>
<dbReference type="EMBL" id="SLWW01000002">
    <property type="protein sequence ID" value="TCO73482.1"/>
    <property type="molecule type" value="Genomic_DNA"/>
</dbReference>
<evidence type="ECO:0000313" key="6">
    <source>
        <dbReference type="Proteomes" id="UP000295142"/>
    </source>
</evidence>
<dbReference type="Proteomes" id="UP000295142">
    <property type="component" value="Unassembled WGS sequence"/>
</dbReference>
<dbReference type="InterPro" id="IPR024370">
    <property type="entry name" value="PBP_domain"/>
</dbReference>
<dbReference type="Pfam" id="PF12849">
    <property type="entry name" value="PBP_like_2"/>
    <property type="match status" value="1"/>
</dbReference>
<name>A0A4R2KLJ9_9RHOB</name>
<dbReference type="PROSITE" id="PS51123">
    <property type="entry name" value="OMPA_2"/>
    <property type="match status" value="1"/>
</dbReference>
<dbReference type="RefSeq" id="WP_132541864.1">
    <property type="nucleotide sequence ID" value="NZ_SLWW01000002.1"/>
</dbReference>
<evidence type="ECO:0000313" key="5">
    <source>
        <dbReference type="EMBL" id="TCO73482.1"/>
    </source>
</evidence>
<keyword evidence="6" id="KW-1185">Reference proteome</keyword>
<feature type="domain" description="OmpA-like" evidence="4">
    <location>
        <begin position="395"/>
        <end position="518"/>
    </location>
</feature>
<dbReference type="Pfam" id="PF00691">
    <property type="entry name" value="OmpA"/>
    <property type="match status" value="1"/>
</dbReference>
<evidence type="ECO:0000259" key="4">
    <source>
        <dbReference type="PROSITE" id="PS51123"/>
    </source>
</evidence>
<dbReference type="OrthoDB" id="9790048at2"/>